<gene>
    <name evidence="1" type="ORF">QC761_0026800</name>
</gene>
<evidence type="ECO:0000313" key="1">
    <source>
        <dbReference type="EMBL" id="KAK4647192.1"/>
    </source>
</evidence>
<dbReference type="EMBL" id="JAFFGZ010000002">
    <property type="protein sequence ID" value="KAK4647192.1"/>
    <property type="molecule type" value="Genomic_DNA"/>
</dbReference>
<dbReference type="GeneID" id="87891293"/>
<protein>
    <submittedName>
        <fullName evidence="1">Uncharacterized protein</fullName>
    </submittedName>
</protein>
<comment type="caution">
    <text evidence="1">The sequence shown here is derived from an EMBL/GenBank/DDBJ whole genome shotgun (WGS) entry which is preliminary data.</text>
</comment>
<accession>A0ABR0FV19</accession>
<keyword evidence="2" id="KW-1185">Reference proteome</keyword>
<evidence type="ECO:0000313" key="2">
    <source>
        <dbReference type="Proteomes" id="UP001322138"/>
    </source>
</evidence>
<dbReference type="Proteomes" id="UP001322138">
    <property type="component" value="Unassembled WGS sequence"/>
</dbReference>
<reference evidence="1 2" key="1">
    <citation type="journal article" date="2023" name="bioRxiv">
        <title>High-quality genome assemblies of four members of thePodospora anserinaspecies complex.</title>
        <authorList>
            <person name="Ament-Velasquez S.L."/>
            <person name="Vogan A.A."/>
            <person name="Wallerman O."/>
            <person name="Hartmann F."/>
            <person name="Gautier V."/>
            <person name="Silar P."/>
            <person name="Giraud T."/>
            <person name="Johannesson H."/>
        </authorList>
    </citation>
    <scope>NUCLEOTIDE SEQUENCE [LARGE SCALE GENOMIC DNA]</scope>
    <source>
        <strain evidence="1 2">CBS 112042</strain>
    </source>
</reference>
<sequence>MAAQVKIDMPKNMCRQLFLLRKSKQPVALDTQNKSRLLNQSQRLGNGRGAVAAHVVGVQLAGHGDVTVAVEALDELLSLVAEVRLRGKLSLAGP</sequence>
<name>A0ABR0FV19_9PEZI</name>
<organism evidence="1 2">
    <name type="scientific">Podospora bellae-mahoneyi</name>
    <dbReference type="NCBI Taxonomy" id="2093777"/>
    <lineage>
        <taxon>Eukaryota</taxon>
        <taxon>Fungi</taxon>
        <taxon>Dikarya</taxon>
        <taxon>Ascomycota</taxon>
        <taxon>Pezizomycotina</taxon>
        <taxon>Sordariomycetes</taxon>
        <taxon>Sordariomycetidae</taxon>
        <taxon>Sordariales</taxon>
        <taxon>Podosporaceae</taxon>
        <taxon>Podospora</taxon>
    </lineage>
</organism>
<dbReference type="RefSeq" id="XP_062736168.1">
    <property type="nucleotide sequence ID" value="XM_062872182.1"/>
</dbReference>
<proteinExistence type="predicted"/>